<dbReference type="EMBL" id="CAJVRC010000900">
    <property type="protein sequence ID" value="CAG8909342.1"/>
    <property type="molecule type" value="Genomic_DNA"/>
</dbReference>
<dbReference type="Pfam" id="PF02458">
    <property type="entry name" value="Transferase"/>
    <property type="match status" value="1"/>
</dbReference>
<protein>
    <submittedName>
        <fullName evidence="5">Uncharacterized protein</fullName>
    </submittedName>
</protein>
<comment type="similarity">
    <text evidence="2">Belongs to the plant acyltransferase family.</text>
</comment>
<dbReference type="Gene3D" id="3.30.559.10">
    <property type="entry name" value="Chloramphenicol acetyltransferase-like domain"/>
    <property type="match status" value="2"/>
</dbReference>
<dbReference type="Proteomes" id="UP001154252">
    <property type="component" value="Unassembled WGS sequence"/>
</dbReference>
<keyword evidence="6" id="KW-1185">Reference proteome</keyword>
<evidence type="ECO:0000313" key="6">
    <source>
        <dbReference type="Proteomes" id="UP001154252"/>
    </source>
</evidence>
<dbReference type="InterPro" id="IPR023213">
    <property type="entry name" value="CAT-like_dom_sf"/>
</dbReference>
<dbReference type="PANTHER" id="PTHR31896:SF69">
    <property type="entry name" value="FAMILY REGULATORY PROTEIN, PUTATIVE (AFU_ORTHOLOGUE AFUA_3G14730)-RELATED"/>
    <property type="match status" value="1"/>
</dbReference>
<dbReference type="AlphaFoldDB" id="A0A9W4KKX1"/>
<comment type="caution">
    <text evidence="5">The sequence shown here is derived from an EMBL/GenBank/DDBJ whole genome shotgun (WGS) entry which is preliminary data.</text>
</comment>
<evidence type="ECO:0000256" key="4">
    <source>
        <dbReference type="ARBA" id="ARBA00023315"/>
    </source>
</evidence>
<dbReference type="OrthoDB" id="21502at2759"/>
<dbReference type="GO" id="GO:0016746">
    <property type="term" value="F:acyltransferase activity"/>
    <property type="evidence" value="ECO:0007669"/>
    <property type="project" value="UniProtKB-KW"/>
</dbReference>
<dbReference type="InterPro" id="IPR051283">
    <property type="entry name" value="Sec_Metabolite_Acyltrans"/>
</dbReference>
<organism evidence="5 6">
    <name type="scientific">Penicillium egyptiacum</name>
    <dbReference type="NCBI Taxonomy" id="1303716"/>
    <lineage>
        <taxon>Eukaryota</taxon>
        <taxon>Fungi</taxon>
        <taxon>Dikarya</taxon>
        <taxon>Ascomycota</taxon>
        <taxon>Pezizomycotina</taxon>
        <taxon>Eurotiomycetes</taxon>
        <taxon>Eurotiomycetidae</taxon>
        <taxon>Eurotiales</taxon>
        <taxon>Aspergillaceae</taxon>
        <taxon>Penicillium</taxon>
    </lineage>
</organism>
<evidence type="ECO:0000256" key="2">
    <source>
        <dbReference type="ARBA" id="ARBA00009861"/>
    </source>
</evidence>
<evidence type="ECO:0000256" key="3">
    <source>
        <dbReference type="ARBA" id="ARBA00022679"/>
    </source>
</evidence>
<evidence type="ECO:0000313" key="5">
    <source>
        <dbReference type="EMBL" id="CAG8909342.1"/>
    </source>
</evidence>
<comment type="pathway">
    <text evidence="1">Secondary metabolite biosynthesis.</text>
</comment>
<keyword evidence="4" id="KW-0012">Acyltransferase</keyword>
<proteinExistence type="inferred from homology"/>
<name>A0A9W4KKX1_9EURO</name>
<evidence type="ECO:0000256" key="1">
    <source>
        <dbReference type="ARBA" id="ARBA00005179"/>
    </source>
</evidence>
<sequence>MNILRNILGNFKSQRVPATVPTDKIVPISDIDYVCDQTMELILRFDDVLDPEMLRQSLERLLEIGNWRKLGARVRPKGDPAERKFEYHIPEKYDAVRQGFIYRVSRHSGGINSHPIAARLPRYNHGIPILGSPQDFTSLSLQPEDPRHLADWTYTDLPQLFFHHMTFTDATVIAMTYPHTLMDGVSHGIFLRAWMSVLHKREHEVPEVGGFEDYRRPLAEKTSAKSYVLYDNVLGRFETAMFIVRRFLEKLWVAEEERIICVPGEFVRELRAQAIDELDSSKGNQFLSENDVILAWFTRTILSATKTPGNRSVVLMNSFDIRSVALPPKVEHTFNAVIPSCTIVPISKVLQQPLAFLATHIRHSLVQQRVSEQIEAWYSLVGARLKQGRFPMIGTSDGLSVIYSNWDKAGMFRLDLSPAVTHKGLPLDQRTNMVGYPSCVFCVTPFSTVGIRSVGACTGKDAEGNWWFQWLLQKREWENIEKYLGQINGDGLRRSSEN</sequence>
<gene>
    <name evidence="5" type="ORF">PEGY_LOCUS10132</name>
</gene>
<keyword evidence="3" id="KW-0808">Transferase</keyword>
<reference evidence="5" key="1">
    <citation type="submission" date="2021-07" db="EMBL/GenBank/DDBJ databases">
        <authorList>
            <person name="Branca A.L. A."/>
        </authorList>
    </citation>
    <scope>NUCLEOTIDE SEQUENCE</scope>
</reference>
<dbReference type="PANTHER" id="PTHR31896">
    <property type="entry name" value="FAMILY REGULATORY PROTEIN, PUTATIVE (AFU_ORTHOLOGUE AFUA_3G14730)-RELATED"/>
    <property type="match status" value="1"/>
</dbReference>
<accession>A0A9W4KKX1</accession>